<dbReference type="Pfam" id="PF00531">
    <property type="entry name" value="Death"/>
    <property type="match status" value="1"/>
</dbReference>
<dbReference type="GO" id="GO:0045121">
    <property type="term" value="C:membrane raft"/>
    <property type="evidence" value="ECO:0007669"/>
    <property type="project" value="TreeGrafter"/>
</dbReference>
<dbReference type="PROSITE" id="PS00652">
    <property type="entry name" value="TNFR_NGFR_1"/>
    <property type="match status" value="1"/>
</dbReference>
<keyword evidence="11" id="KW-1185">Reference proteome</keyword>
<evidence type="ECO:0000313" key="11">
    <source>
        <dbReference type="Proteomes" id="UP000265140"/>
    </source>
</evidence>
<evidence type="ECO:0000256" key="5">
    <source>
        <dbReference type="ARBA" id="ARBA00023180"/>
    </source>
</evidence>
<dbReference type="InterPro" id="IPR001368">
    <property type="entry name" value="TNFR/NGFR_Cys_rich_reg"/>
</dbReference>
<evidence type="ECO:0000313" key="10">
    <source>
        <dbReference type="Ensembl" id="ENSELUP00000018072.2"/>
    </source>
</evidence>
<dbReference type="GO" id="GO:0005031">
    <property type="term" value="F:tumor necrosis factor receptor activity"/>
    <property type="evidence" value="ECO:0007669"/>
    <property type="project" value="TreeGrafter"/>
</dbReference>
<feature type="domain" description="TNFR-Cys" evidence="9">
    <location>
        <begin position="101"/>
        <end position="141"/>
    </location>
</feature>
<feature type="domain" description="TNFR-Cys" evidence="9">
    <location>
        <begin position="62"/>
        <end position="99"/>
    </location>
</feature>
<dbReference type="InterPro" id="IPR000488">
    <property type="entry name" value="Death_dom"/>
</dbReference>
<reference evidence="10" key="2">
    <citation type="submission" date="2020-02" db="EMBL/GenBank/DDBJ databases">
        <title>Esox lucius (northern pike) genome, fEsoLuc1, primary haplotype.</title>
        <authorList>
            <person name="Myers G."/>
            <person name="Karagic N."/>
            <person name="Meyer A."/>
            <person name="Pippel M."/>
            <person name="Reichard M."/>
            <person name="Winkler S."/>
            <person name="Tracey A."/>
            <person name="Sims Y."/>
            <person name="Howe K."/>
            <person name="Rhie A."/>
            <person name="Formenti G."/>
            <person name="Durbin R."/>
            <person name="Fedrigo O."/>
            <person name="Jarvis E.D."/>
        </authorList>
    </citation>
    <scope>NUCLEOTIDE SEQUENCE [LARGE SCALE GENOMIC DNA]</scope>
</reference>
<evidence type="ECO:0000256" key="6">
    <source>
        <dbReference type="PROSITE-ProRule" id="PRU00206"/>
    </source>
</evidence>
<keyword evidence="7" id="KW-0812">Transmembrane</keyword>
<dbReference type="PANTHER" id="PTHR46861">
    <property type="entry name" value="TUMOR NECROSIS FACTOR RECEPTOR SUPERFAMILY MEMBER 1A"/>
    <property type="match status" value="1"/>
</dbReference>
<dbReference type="STRING" id="8010.ENSELUP00000018072"/>
<dbReference type="InterPro" id="IPR011029">
    <property type="entry name" value="DEATH-like_dom_sf"/>
</dbReference>
<dbReference type="SMART" id="SM00208">
    <property type="entry name" value="TNFR"/>
    <property type="match status" value="3"/>
</dbReference>
<keyword evidence="2" id="KW-0732">Signal</keyword>
<evidence type="ECO:0000256" key="1">
    <source>
        <dbReference type="ARBA" id="ARBA00022703"/>
    </source>
</evidence>
<dbReference type="OrthoDB" id="9408020at2759"/>
<keyword evidence="7" id="KW-1133">Transmembrane helix</keyword>
<feature type="transmembrane region" description="Helical" evidence="7">
    <location>
        <begin position="236"/>
        <end position="261"/>
    </location>
</feature>
<dbReference type="AlphaFoldDB" id="A0A3P8YPL3"/>
<comment type="caution">
    <text evidence="6">Lacks conserved residue(s) required for the propagation of feature annotation.</text>
</comment>
<dbReference type="Gene3D" id="1.10.533.10">
    <property type="entry name" value="Death Domain, Fas"/>
    <property type="match status" value="1"/>
</dbReference>
<reference evidence="11" key="1">
    <citation type="journal article" date="2014" name="PLoS ONE">
        <title>The genome and linkage map of the northern pike (Esox lucius): conserved synteny revealed between the salmonid sister group and the Neoteleostei.</title>
        <authorList>
            <person name="Rondeau E.B."/>
            <person name="Minkley D.R."/>
            <person name="Leong J.S."/>
            <person name="Messmer A.M."/>
            <person name="Jantzen J.R."/>
            <person name="von Schalburg K.R."/>
            <person name="Lemon C."/>
            <person name="Bird N.H."/>
            <person name="Koop B.F."/>
        </authorList>
    </citation>
    <scope>NUCLEOTIDE SEQUENCE</scope>
</reference>
<keyword evidence="4 6" id="KW-1015">Disulfide bond</keyword>
<sequence>MFHSTRYCSFKDGVCEKSNLKRMAVLKGKWKEKNIFIVSTLLLMCWSVGLSAPPPSNRTHSQCQEGSHYLSKEGLCCGKCHQGFRLVKDCSVDNGNAECKPCSSGTYRESSNAFRNCDSCRKCVENEEVVSLCNRSRNQVCRCQTGFYLRKIDSETRECTSCETCGSGERVTQECTPESNTVCECSIFHYRDQMNKRTCLSCKNCTSTDCRQECHQELATPSTVGVSQPSNTSTTVLLLVFGCGFVFLLVVVMILACVVFWRVKGLSSFPSDEVISQGTKSTQKLIQGQHGNVFIPTDLSSASVCERELLSKLPDCVPKEIKISDFIYSVLEQVPPRRVKELVRSLGVSDRVIELAENDYLRDTKEAQYQMLKFWACGGSQGRGGLLTLHLLHDLLVKLRNMELGGAAEELETIYGDYSGDK</sequence>
<evidence type="ECO:0000256" key="7">
    <source>
        <dbReference type="SAM" id="Phobius"/>
    </source>
</evidence>
<keyword evidence="5" id="KW-0325">Glycoprotein</keyword>
<dbReference type="Ensembl" id="ENSELUT00000027851.3">
    <property type="protein sequence ID" value="ENSELUP00000018072.2"/>
    <property type="gene ID" value="ENSELUG00000001251.3"/>
</dbReference>
<evidence type="ECO:0000259" key="8">
    <source>
        <dbReference type="PROSITE" id="PS50017"/>
    </source>
</evidence>
<reference evidence="10" key="4">
    <citation type="submission" date="2025-09" db="UniProtKB">
        <authorList>
            <consortium name="Ensembl"/>
        </authorList>
    </citation>
    <scope>IDENTIFICATION</scope>
</reference>
<feature type="domain" description="TNFR-Cys" evidence="9">
    <location>
        <begin position="142"/>
        <end position="183"/>
    </location>
</feature>
<proteinExistence type="predicted"/>
<feature type="disulfide bond" evidence="6">
    <location>
        <begin position="102"/>
        <end position="117"/>
    </location>
</feature>
<keyword evidence="7" id="KW-0472">Membrane</keyword>
<organism evidence="10 11">
    <name type="scientific">Esox lucius</name>
    <name type="common">Northern pike</name>
    <dbReference type="NCBI Taxonomy" id="8010"/>
    <lineage>
        <taxon>Eukaryota</taxon>
        <taxon>Metazoa</taxon>
        <taxon>Chordata</taxon>
        <taxon>Craniata</taxon>
        <taxon>Vertebrata</taxon>
        <taxon>Euteleostomi</taxon>
        <taxon>Actinopterygii</taxon>
        <taxon>Neopterygii</taxon>
        <taxon>Teleostei</taxon>
        <taxon>Protacanthopterygii</taxon>
        <taxon>Esociformes</taxon>
        <taxon>Esocidae</taxon>
        <taxon>Esox</taxon>
    </lineage>
</organism>
<dbReference type="Gene3D" id="2.10.50.10">
    <property type="entry name" value="Tumor Necrosis Factor Receptor, subunit A, domain 2"/>
    <property type="match status" value="3"/>
</dbReference>
<dbReference type="GO" id="GO:0006954">
    <property type="term" value="P:inflammatory response"/>
    <property type="evidence" value="ECO:0007669"/>
    <property type="project" value="TreeGrafter"/>
</dbReference>
<dbReference type="SMART" id="SM00005">
    <property type="entry name" value="DEATH"/>
    <property type="match status" value="1"/>
</dbReference>
<name>A0A3P8YPL3_ESOLU</name>
<evidence type="ECO:0000256" key="2">
    <source>
        <dbReference type="ARBA" id="ARBA00022729"/>
    </source>
</evidence>
<protein>
    <submittedName>
        <fullName evidence="10">Tumor necrosis factor receptor superfamily, member 1a</fullName>
    </submittedName>
</protein>
<dbReference type="GO" id="GO:0043235">
    <property type="term" value="C:receptor complex"/>
    <property type="evidence" value="ECO:0007669"/>
    <property type="project" value="TreeGrafter"/>
</dbReference>
<dbReference type="Proteomes" id="UP000265140">
    <property type="component" value="Chromosome 20"/>
</dbReference>
<evidence type="ECO:0000256" key="3">
    <source>
        <dbReference type="ARBA" id="ARBA00022737"/>
    </source>
</evidence>
<dbReference type="InParanoid" id="A0A3P8YPL3"/>
<feature type="disulfide bond" evidence="6">
    <location>
        <begin position="120"/>
        <end position="133"/>
    </location>
</feature>
<evidence type="ECO:0000259" key="9">
    <source>
        <dbReference type="PROSITE" id="PS50050"/>
    </source>
</evidence>
<accession>A0A3P8YPL3</accession>
<dbReference type="GeneTree" id="ENSGT00940000159540"/>
<dbReference type="SUPFAM" id="SSF57586">
    <property type="entry name" value="TNF receptor-like"/>
    <property type="match status" value="2"/>
</dbReference>
<keyword evidence="1" id="KW-0053">Apoptosis</keyword>
<dbReference type="InterPro" id="IPR052493">
    <property type="entry name" value="TNFRSF1A"/>
</dbReference>
<dbReference type="OMA" id="IVETPCT"/>
<keyword evidence="3" id="KW-0677">Repeat</keyword>
<dbReference type="PROSITE" id="PS50017">
    <property type="entry name" value="DEATH_DOMAIN"/>
    <property type="match status" value="1"/>
</dbReference>
<dbReference type="PANTHER" id="PTHR46861:SF1">
    <property type="entry name" value="TUMOR NECROSIS FACTOR RECEPTOR SUPERFAMILY MEMBER 1A"/>
    <property type="match status" value="1"/>
</dbReference>
<feature type="domain" description="Death" evidence="8">
    <location>
        <begin position="324"/>
        <end position="415"/>
    </location>
</feature>
<feature type="repeat" description="TNFR-Cys" evidence="6">
    <location>
        <begin position="101"/>
        <end position="141"/>
    </location>
</feature>
<dbReference type="SUPFAM" id="SSF47986">
    <property type="entry name" value="DEATH domain"/>
    <property type="match status" value="1"/>
</dbReference>
<feature type="repeat" description="TNFR-Cys" evidence="6">
    <location>
        <begin position="142"/>
        <end position="183"/>
    </location>
</feature>
<feature type="disulfide bond" evidence="6">
    <location>
        <begin position="162"/>
        <end position="175"/>
    </location>
</feature>
<feature type="disulfide bond" evidence="6">
    <location>
        <begin position="165"/>
        <end position="183"/>
    </location>
</feature>
<dbReference type="GO" id="GO:0043120">
    <property type="term" value="F:tumor necrosis factor binding"/>
    <property type="evidence" value="ECO:0007669"/>
    <property type="project" value="TreeGrafter"/>
</dbReference>
<dbReference type="GO" id="GO:0006915">
    <property type="term" value="P:apoptotic process"/>
    <property type="evidence" value="ECO:0007669"/>
    <property type="project" value="UniProtKB-KW"/>
</dbReference>
<dbReference type="Pfam" id="PF00020">
    <property type="entry name" value="TNFR_c6"/>
    <property type="match status" value="2"/>
</dbReference>
<evidence type="ECO:0000256" key="4">
    <source>
        <dbReference type="ARBA" id="ARBA00023157"/>
    </source>
</evidence>
<dbReference type="Bgee" id="ENSELUG00000001251">
    <property type="expression patterns" value="Expressed in head kidney and 15 other cell types or tissues"/>
</dbReference>
<feature type="disulfide bond" evidence="6">
    <location>
        <begin position="123"/>
        <end position="141"/>
    </location>
</feature>
<feature type="repeat" description="TNFR-Cys" evidence="6">
    <location>
        <begin position="62"/>
        <end position="99"/>
    </location>
</feature>
<reference evidence="10" key="3">
    <citation type="submission" date="2025-08" db="UniProtKB">
        <authorList>
            <consortium name="Ensembl"/>
        </authorList>
    </citation>
    <scope>IDENTIFICATION</scope>
</reference>
<dbReference type="PROSITE" id="PS50050">
    <property type="entry name" value="TNFR_NGFR_2"/>
    <property type="match status" value="3"/>
</dbReference>
<feature type="disulfide bond" evidence="6">
    <location>
        <begin position="77"/>
        <end position="90"/>
    </location>
</feature>